<dbReference type="GO" id="GO:0005777">
    <property type="term" value="C:peroxisome"/>
    <property type="evidence" value="ECO:0007669"/>
    <property type="project" value="InterPro"/>
</dbReference>
<dbReference type="Pfam" id="PF01756">
    <property type="entry name" value="ACOX"/>
    <property type="match status" value="1"/>
</dbReference>
<protein>
    <submittedName>
        <fullName evidence="10">Acyl-coenzyme A oxidase peroxisomal</fullName>
        <ecNumber evidence="10">1.3.3.6</ecNumber>
    </submittedName>
</protein>
<keyword evidence="3" id="KW-0285">Flavoprotein</keyword>
<comment type="cofactor">
    <cofactor evidence="1">
        <name>FAD</name>
        <dbReference type="ChEBI" id="CHEBI:57692"/>
    </cofactor>
</comment>
<dbReference type="InterPro" id="IPR036250">
    <property type="entry name" value="AcylCo_DH-like_C"/>
</dbReference>
<dbReference type="Pfam" id="PF22924">
    <property type="entry name" value="ACOX_C_alpha1"/>
    <property type="match status" value="1"/>
</dbReference>
<keyword evidence="5" id="KW-0276">Fatty acid metabolism</keyword>
<dbReference type="EC" id="1.3.3.6" evidence="10"/>
<evidence type="ECO:0000256" key="4">
    <source>
        <dbReference type="ARBA" id="ARBA00022827"/>
    </source>
</evidence>
<gene>
    <name evidence="10" type="ORF">BpHYR1_051788</name>
</gene>
<dbReference type="GO" id="GO:0055088">
    <property type="term" value="P:lipid homeostasis"/>
    <property type="evidence" value="ECO:0007669"/>
    <property type="project" value="TreeGrafter"/>
</dbReference>
<comment type="similarity">
    <text evidence="2">Belongs to the acyl-CoA oxidase family.</text>
</comment>
<dbReference type="Proteomes" id="UP000276133">
    <property type="component" value="Unassembled WGS sequence"/>
</dbReference>
<evidence type="ECO:0000256" key="3">
    <source>
        <dbReference type="ARBA" id="ARBA00022630"/>
    </source>
</evidence>
<keyword evidence="11" id="KW-1185">Reference proteome</keyword>
<organism evidence="10 11">
    <name type="scientific">Brachionus plicatilis</name>
    <name type="common">Marine rotifer</name>
    <name type="synonym">Brachionus muelleri</name>
    <dbReference type="NCBI Taxonomy" id="10195"/>
    <lineage>
        <taxon>Eukaryota</taxon>
        <taxon>Metazoa</taxon>
        <taxon>Spiralia</taxon>
        <taxon>Gnathifera</taxon>
        <taxon>Rotifera</taxon>
        <taxon>Eurotatoria</taxon>
        <taxon>Monogononta</taxon>
        <taxon>Pseudotrocha</taxon>
        <taxon>Ploima</taxon>
        <taxon>Brachionidae</taxon>
        <taxon>Brachionus</taxon>
    </lineage>
</organism>
<dbReference type="STRING" id="10195.A0A3M7T6B7"/>
<name>A0A3M7T6B7_BRAPC</name>
<evidence type="ECO:0000313" key="10">
    <source>
        <dbReference type="EMBL" id="RNA43378.1"/>
    </source>
</evidence>
<dbReference type="OrthoDB" id="538336at2759"/>
<comment type="caution">
    <text evidence="10">The sequence shown here is derived from an EMBL/GenBank/DDBJ whole genome shotgun (WGS) entry which is preliminary data.</text>
</comment>
<feature type="domain" description="Acyl-CoA oxidase C-alpha1" evidence="9">
    <location>
        <begin position="15"/>
        <end position="142"/>
    </location>
</feature>
<evidence type="ECO:0000256" key="1">
    <source>
        <dbReference type="ARBA" id="ARBA00001974"/>
    </source>
</evidence>
<dbReference type="FunFam" id="1.20.140.10:FF:000007">
    <property type="entry name" value="Acyl-coenzyme A oxidase"/>
    <property type="match status" value="1"/>
</dbReference>
<keyword evidence="4" id="KW-0274">FAD</keyword>
<reference evidence="10 11" key="1">
    <citation type="journal article" date="2018" name="Sci. Rep.">
        <title>Genomic signatures of local adaptation to the degree of environmental predictability in rotifers.</title>
        <authorList>
            <person name="Franch-Gras L."/>
            <person name="Hahn C."/>
            <person name="Garcia-Roger E.M."/>
            <person name="Carmona M.J."/>
            <person name="Serra M."/>
            <person name="Gomez A."/>
        </authorList>
    </citation>
    <scope>NUCLEOTIDE SEQUENCE [LARGE SCALE GENOMIC DNA]</scope>
    <source>
        <strain evidence="10">HYR1</strain>
    </source>
</reference>
<keyword evidence="7" id="KW-0443">Lipid metabolism</keyword>
<evidence type="ECO:0000259" key="9">
    <source>
        <dbReference type="Pfam" id="PF22924"/>
    </source>
</evidence>
<accession>A0A3M7T6B7</accession>
<dbReference type="GO" id="GO:0033540">
    <property type="term" value="P:fatty acid beta-oxidation using acyl-CoA oxidase"/>
    <property type="evidence" value="ECO:0007669"/>
    <property type="project" value="TreeGrafter"/>
</dbReference>
<feature type="domain" description="Acyl-CoA oxidase C-terminal" evidence="8">
    <location>
        <begin position="178"/>
        <end position="319"/>
    </location>
</feature>
<evidence type="ECO:0000259" key="8">
    <source>
        <dbReference type="Pfam" id="PF01756"/>
    </source>
</evidence>
<dbReference type="SUPFAM" id="SSF47203">
    <property type="entry name" value="Acyl-CoA dehydrogenase C-terminal domain-like"/>
    <property type="match status" value="2"/>
</dbReference>
<dbReference type="PANTHER" id="PTHR10909">
    <property type="entry name" value="ELECTRON TRANSPORT OXIDOREDUCTASE"/>
    <property type="match status" value="1"/>
</dbReference>
<dbReference type="PANTHER" id="PTHR10909:SF382">
    <property type="entry name" value="ACYL-COENZYME A OXIDASE"/>
    <property type="match status" value="1"/>
</dbReference>
<dbReference type="Gene3D" id="1.20.140.10">
    <property type="entry name" value="Butyryl-CoA Dehydrogenase, subunit A, domain 3"/>
    <property type="match status" value="2"/>
</dbReference>
<dbReference type="GO" id="GO:0071949">
    <property type="term" value="F:FAD binding"/>
    <property type="evidence" value="ECO:0007669"/>
    <property type="project" value="InterPro"/>
</dbReference>
<evidence type="ECO:0000256" key="5">
    <source>
        <dbReference type="ARBA" id="ARBA00022832"/>
    </source>
</evidence>
<sequence>MLRLELKLPKRTREVRYASSRLCVGPTGKSDTPILSYQLQNRALMPLIAQTYALNFAMNYIQDRYTNQTEADYAEVVRLCCIIKPLITWHGETTASVCRERCGGQGFLAANRFGDGIAGMHAGITAEGDNRVIQQKVSKELLETADFDLVGKHLKLRSRPLAEQHAANHLAGDATSSEWLIKLFKARENFLLNELAGRMFVANNKGVSVFEAWMKQESDNVQALATAWGENVAVDQFDKAISLANESLRPTLRQLFNLYALDRVLADGVFFLENGFISAEQSQKMSAELRRLCDLLGKDALELTKGFGIPDHMHHAPIAHDWVKYNESDNHGEFENQSYRSKL</sequence>
<evidence type="ECO:0000313" key="11">
    <source>
        <dbReference type="Proteomes" id="UP000276133"/>
    </source>
</evidence>
<evidence type="ECO:0000256" key="2">
    <source>
        <dbReference type="ARBA" id="ARBA00006288"/>
    </source>
</evidence>
<evidence type="ECO:0000256" key="6">
    <source>
        <dbReference type="ARBA" id="ARBA00023002"/>
    </source>
</evidence>
<evidence type="ECO:0000256" key="7">
    <source>
        <dbReference type="ARBA" id="ARBA00023098"/>
    </source>
</evidence>
<dbReference type="InterPro" id="IPR055060">
    <property type="entry name" value="ACOX_C_alpha1"/>
</dbReference>
<dbReference type="EMBL" id="REGN01000229">
    <property type="protein sequence ID" value="RNA43378.1"/>
    <property type="molecule type" value="Genomic_DNA"/>
</dbReference>
<proteinExistence type="inferred from homology"/>
<keyword evidence="6 10" id="KW-0560">Oxidoreductase</keyword>
<dbReference type="InterPro" id="IPR012258">
    <property type="entry name" value="Acyl-CoA_oxidase"/>
</dbReference>
<dbReference type="AlphaFoldDB" id="A0A3M7T6B7"/>
<dbReference type="GO" id="GO:0005504">
    <property type="term" value="F:fatty acid binding"/>
    <property type="evidence" value="ECO:0007669"/>
    <property type="project" value="TreeGrafter"/>
</dbReference>
<dbReference type="InterPro" id="IPR002655">
    <property type="entry name" value="Acyl-CoA_oxidase_C"/>
</dbReference>
<dbReference type="GO" id="GO:0003997">
    <property type="term" value="F:acyl-CoA oxidase activity"/>
    <property type="evidence" value="ECO:0007669"/>
    <property type="project" value="UniProtKB-EC"/>
</dbReference>